<reference evidence="5 7" key="2">
    <citation type="submission" date="2020-09" db="EMBL/GenBank/DDBJ databases">
        <title>Draft Genome Sequences of Oil-Oxidizing Bacteria Halomonas titanicae, Marinobacter lutaoensis, and Virgibacillus halodenitrificans Isolated from Highly Saline Environments.</title>
        <authorList>
            <person name="Grouzdev D.S."/>
            <person name="Sokolova D.S."/>
            <person name="Semenova E.M."/>
            <person name="Borzenkov I.A."/>
            <person name="Bidzhieva S.K."/>
            <person name="Poltaraus A.B."/>
            <person name="Nazina T.N."/>
        </authorList>
    </citation>
    <scope>NUCLEOTIDE SEQUENCE [LARGE SCALE GENOMIC DNA]</scope>
    <source>
        <strain evidence="5 7">VKM B-3472D</strain>
    </source>
</reference>
<dbReference type="AlphaFoldDB" id="A0AAC9NL51"/>
<dbReference type="Proteomes" id="UP000182945">
    <property type="component" value="Chromosome"/>
</dbReference>
<evidence type="ECO:0000313" key="6">
    <source>
        <dbReference type="Proteomes" id="UP000182945"/>
    </source>
</evidence>
<dbReference type="RefSeq" id="WP_019375721.1">
    <property type="nucleotide sequence ID" value="NZ_CP017962.1"/>
</dbReference>
<evidence type="ECO:0000256" key="1">
    <source>
        <dbReference type="ARBA" id="ARBA00022500"/>
    </source>
</evidence>
<sequence>MNISQLTSVQKDVLREIGNIGAGNAATSMSKLLDKKIDMQVPSVNIVSYDEMMDLIGGPEELIVAVFFRIQGEAPGSVYLILSIEEAELLINQITGDQMISLISEEGPDELAVSVIQEAGNILTGSYLSALSDFTSINMQPSVPLLSMDMAGAILTAGLLEISQVTDFAIVIDTKISHTDSKRGIQGNFFLLPDPESFHKIFLALGVTDNE</sequence>
<accession>A0AAC9NL51</accession>
<feature type="domain" description="CheC-like protein" evidence="3">
    <location>
        <begin position="114"/>
        <end position="144"/>
    </location>
</feature>
<name>A0AAC9NL51_VIRHA</name>
<proteinExistence type="predicted"/>
<protein>
    <submittedName>
        <fullName evidence="4">CheY-P-specific phosphatase CheC</fullName>
    </submittedName>
    <submittedName>
        <fullName evidence="5">Chemotaxis protein CheC</fullName>
    </submittedName>
</protein>
<feature type="domain" description="CheC-like protein" evidence="3">
    <location>
        <begin position="10"/>
        <end position="46"/>
    </location>
</feature>
<dbReference type="CDD" id="cd17909">
    <property type="entry name" value="CheC_ClassI"/>
    <property type="match status" value="1"/>
</dbReference>
<dbReference type="InterPro" id="IPR007597">
    <property type="entry name" value="CheC"/>
</dbReference>
<dbReference type="GO" id="GO:0016787">
    <property type="term" value="F:hydrolase activity"/>
    <property type="evidence" value="ECO:0007669"/>
    <property type="project" value="UniProtKB-KW"/>
</dbReference>
<dbReference type="SUPFAM" id="SSF103039">
    <property type="entry name" value="CheC-like"/>
    <property type="match status" value="1"/>
</dbReference>
<dbReference type="EMBL" id="CP017962">
    <property type="protein sequence ID" value="APC48610.1"/>
    <property type="molecule type" value="Genomic_DNA"/>
</dbReference>
<evidence type="ECO:0000313" key="5">
    <source>
        <dbReference type="EMBL" id="MBD1224187.1"/>
    </source>
</evidence>
<dbReference type="Pfam" id="PF04509">
    <property type="entry name" value="CheC"/>
    <property type="match status" value="2"/>
</dbReference>
<dbReference type="GO" id="GO:0006935">
    <property type="term" value="P:chemotaxis"/>
    <property type="evidence" value="ECO:0007669"/>
    <property type="project" value="UniProtKB-KW"/>
</dbReference>
<dbReference type="PANTHER" id="PTHR43693:SF1">
    <property type="entry name" value="PROTEIN PHOSPHATASE CHEZ"/>
    <property type="match status" value="1"/>
</dbReference>
<keyword evidence="7" id="KW-1185">Reference proteome</keyword>
<dbReference type="InterPro" id="IPR050992">
    <property type="entry name" value="CheZ_family_phosphatases"/>
</dbReference>
<evidence type="ECO:0000313" key="7">
    <source>
        <dbReference type="Proteomes" id="UP000621631"/>
    </source>
</evidence>
<evidence type="ECO:0000313" key="4">
    <source>
        <dbReference type="EMBL" id="APC48610.1"/>
    </source>
</evidence>
<evidence type="ECO:0000259" key="3">
    <source>
        <dbReference type="Pfam" id="PF04509"/>
    </source>
</evidence>
<keyword evidence="1" id="KW-0145">Chemotaxis</keyword>
<gene>
    <name evidence="4" type="ORF">BME96_10640</name>
    <name evidence="5" type="ORF">IC602_16375</name>
</gene>
<keyword evidence="2" id="KW-0378">Hydrolase</keyword>
<dbReference type="GeneID" id="71514852"/>
<dbReference type="Gene3D" id="3.40.1550.10">
    <property type="entry name" value="CheC-like"/>
    <property type="match status" value="1"/>
</dbReference>
<evidence type="ECO:0000256" key="2">
    <source>
        <dbReference type="ARBA" id="ARBA00022801"/>
    </source>
</evidence>
<dbReference type="Proteomes" id="UP000621631">
    <property type="component" value="Unassembled WGS sequence"/>
</dbReference>
<dbReference type="EMBL" id="JACWEZ010000014">
    <property type="protein sequence ID" value="MBD1224187.1"/>
    <property type="molecule type" value="Genomic_DNA"/>
</dbReference>
<organism evidence="4 6">
    <name type="scientific">Virgibacillus halodenitrificans</name>
    <name type="common">Bacillus halodenitrificans</name>
    <dbReference type="NCBI Taxonomy" id="1482"/>
    <lineage>
        <taxon>Bacteria</taxon>
        <taxon>Bacillati</taxon>
        <taxon>Bacillota</taxon>
        <taxon>Bacilli</taxon>
        <taxon>Bacillales</taxon>
        <taxon>Bacillaceae</taxon>
        <taxon>Virgibacillus</taxon>
    </lineage>
</organism>
<dbReference type="KEGG" id="vhl:BME96_10640"/>
<reference evidence="4 6" key="1">
    <citation type="submission" date="2016-11" db="EMBL/GenBank/DDBJ databases">
        <title>Complete genome sequencing of Virgibacillus halodenitrificans PDB-F2.</title>
        <authorList>
            <person name="Sun Z."/>
            <person name="Zhou Y."/>
            <person name="Li H."/>
        </authorList>
    </citation>
    <scope>NUCLEOTIDE SEQUENCE [LARGE SCALE GENOMIC DNA]</scope>
    <source>
        <strain evidence="4 6">PDB-F2</strain>
    </source>
</reference>
<dbReference type="PANTHER" id="PTHR43693">
    <property type="entry name" value="PROTEIN PHOSPHATASE CHEZ"/>
    <property type="match status" value="1"/>
</dbReference>
<dbReference type="InterPro" id="IPR028976">
    <property type="entry name" value="CheC-like_sf"/>
</dbReference>